<evidence type="ECO:0000259" key="14">
    <source>
        <dbReference type="PROSITE" id="PS50109"/>
    </source>
</evidence>
<evidence type="ECO:0000256" key="4">
    <source>
        <dbReference type="ARBA" id="ARBA00012438"/>
    </source>
</evidence>
<dbReference type="PROSITE" id="PS50885">
    <property type="entry name" value="HAMP"/>
    <property type="match status" value="8"/>
</dbReference>
<dbReference type="Pfam" id="PF00672">
    <property type="entry name" value="HAMP"/>
    <property type="match status" value="6"/>
</dbReference>
<dbReference type="InterPro" id="IPR036097">
    <property type="entry name" value="HisK_dim/P_sf"/>
</dbReference>
<sequence>MGTMMGWVACRRAGRPRAERGMMSAKQSVTADPSATENDALFVELAEALRRVRGGDFKVRLPRRAGAAGEVADAFNDVVALQERQHLDLRRISRVVGRDGRLTERLDEEGFDGSWAEGQRAINSLIDDLGRPTTEIARVIVAVADGDLSQHMALEIDGRPLRGEYLRIGRTVNTMVDQLSSFSNEVTRVAREVGTEGKLGGQADVRGVAGTWKDLTDSVNTMASNLTGQVRSISQVATAVAKGDLSQKITVGARGEVAELADTMNSLTDTLRLFAEQVTRVAREVGTEGKLGGQAEVPNVAGTWKDLTDSVNSMASNLTAQVRNIAQVSTAVARGDLSQKITVAAQGEILELKDTVNTMVDQLSSFADEVTRVAREVGIEGKLGGQAQVRGVSGTWRDLTENVNQLAGNLTSQVRNISQVSTAVAKGDLSQKITVDAQGEILELKNTVNTMVDQLSSFADEVTRVAREVGTEGKLGGQAQVKGVSGTWRDLTDNVNSMASNLTSQVRNIASVTTAVAKGDLSQKITVDARGEILELKSTVNTMVDQLSSFADEVTRVAREVGTEGKLGGQAQVRGVAGTWRDLTDNVNSMASNLTAQVRNIAQVSTAVAKGDLSQKITVDARGEILELKSTVNTMVDQLSSFADEVTRVAREVGTEGKLGGQAQVKGVSGTWRDLTDNVNSMASNLTSQVRNIASVTTAVAKGDLGQKITVDAQGEILELKNTVNTMVDQLSSFADEVTRVAREVGIEGKLGGQAQVKGVSGTWRDLTENVNQLASTLTTQLRAIAQVSTAVTRGDLTQRIAVKAQGEVAELKDNINQMIVTLRETTKKNAEQGWLDSNLARIGGLLQGQRDLGEVCRMIMMEVTPLVDAQLGAFFLADTSEGVMRLRLTASYGYVARGHNVTFGPGEGLVGQAALSRRTIRVNALPDGRLTLRSGLAETPPADLVVLPVLFEGELLGVIEFASVARFSELHLAFLERLVLTIGVAVNTIQANRRTEELLAQSQRLALELQDQSAELQRTNAELEDKAKLLSEQKGNIETKNREIELARLGLEEKAQQLTRASAYKSEFLANMSHELRTPLNSLLLLARLLAENSEQNLSPKQIEFARTIHSAGSDLLSLIDDILDLSKIEAGRMDVEPTEVRFDEIRGYVEQAFAPQAEEKGLDFQVRVAKDLPPALVTDAQRLQQVLRNLLSNAIKFTDDGGVTLRIGLAPEDAVFDVPALTNARQVIAFTVIDTGIGISDDKLSLIFEAFQQADGTTSRRYGGTGLGLSISRDLARLLGGAITVTSAPGQGSTFSLFVPDVLAPDAVVAPQAPSPQRAGLPSSLLMPPMELLPRPEAPATRQLDGATVLIVDDDVRNVFALTSALELHGMTVLYSDNGADGVRLLAEHPEVDIVLMDAMMPDQDGYETTRQIRRNHRFADLPIVFLTAKAMPGDRESALAAGGSDYITKPVDLDELIERMASWISGSRSEENS</sequence>
<keyword evidence="13" id="KW-0175">Coiled coil</keyword>
<keyword evidence="9" id="KW-0472">Membrane</keyword>
<dbReference type="CDD" id="cd17546">
    <property type="entry name" value="REC_hyHK_CKI1_RcsC-like"/>
    <property type="match status" value="1"/>
</dbReference>
<comment type="catalytic activity">
    <reaction evidence="1">
        <text>ATP + protein L-histidine = ADP + protein N-phospho-L-histidine.</text>
        <dbReference type="EC" id="2.7.13.3"/>
    </reaction>
</comment>
<feature type="coiled-coil region" evidence="13">
    <location>
        <begin position="993"/>
        <end position="1062"/>
    </location>
</feature>
<evidence type="ECO:0000256" key="2">
    <source>
        <dbReference type="ARBA" id="ARBA00004236"/>
    </source>
</evidence>
<protein>
    <recommendedName>
        <fullName evidence="11">Circadian input-output histidine kinase CikA</fullName>
        <ecNumber evidence="4">2.7.13.3</ecNumber>
    </recommendedName>
</protein>
<evidence type="ECO:0000256" key="11">
    <source>
        <dbReference type="ARBA" id="ARBA00074306"/>
    </source>
</evidence>
<evidence type="ECO:0000256" key="9">
    <source>
        <dbReference type="ARBA" id="ARBA00022989"/>
    </source>
</evidence>
<comment type="subcellular location">
    <subcellularLocation>
        <location evidence="2">Cell membrane</location>
    </subcellularLocation>
</comment>
<organism evidence="17 18">
    <name type="scientific">Micromonospora coxensis</name>
    <dbReference type="NCBI Taxonomy" id="356852"/>
    <lineage>
        <taxon>Bacteria</taxon>
        <taxon>Bacillati</taxon>
        <taxon>Actinomycetota</taxon>
        <taxon>Actinomycetes</taxon>
        <taxon>Micromonosporales</taxon>
        <taxon>Micromonosporaceae</taxon>
        <taxon>Micromonospora</taxon>
    </lineage>
</organism>
<dbReference type="SUPFAM" id="SSF55781">
    <property type="entry name" value="GAF domain-like"/>
    <property type="match status" value="1"/>
</dbReference>
<dbReference type="FunFam" id="3.30.565.10:FF:000010">
    <property type="entry name" value="Sensor histidine kinase RcsC"/>
    <property type="match status" value="1"/>
</dbReference>
<dbReference type="InterPro" id="IPR003660">
    <property type="entry name" value="HAMP_dom"/>
</dbReference>
<dbReference type="InterPro" id="IPR005467">
    <property type="entry name" value="His_kinase_dom"/>
</dbReference>
<feature type="domain" description="HAMP" evidence="16">
    <location>
        <begin position="316"/>
        <end position="368"/>
    </location>
</feature>
<dbReference type="SUPFAM" id="SSF47384">
    <property type="entry name" value="Homodimeric domain of signal transducing histidine kinase"/>
    <property type="match status" value="1"/>
</dbReference>
<dbReference type="Gene3D" id="1.20.120.1530">
    <property type="match status" value="7"/>
</dbReference>
<dbReference type="InterPro" id="IPR004358">
    <property type="entry name" value="Sig_transdc_His_kin-like_C"/>
</dbReference>
<comment type="similarity">
    <text evidence="3">In the N-terminal section; belongs to the phytochrome family.</text>
</comment>
<dbReference type="CDD" id="cd00082">
    <property type="entry name" value="HisKA"/>
    <property type="match status" value="1"/>
</dbReference>
<dbReference type="InterPro" id="IPR003018">
    <property type="entry name" value="GAF"/>
</dbReference>
<feature type="domain" description="HAMP" evidence="16">
    <location>
        <begin position="592"/>
        <end position="644"/>
    </location>
</feature>
<feature type="modified residue" description="4-aspartylphosphate" evidence="12">
    <location>
        <position position="1400"/>
    </location>
</feature>
<evidence type="ECO:0000259" key="15">
    <source>
        <dbReference type="PROSITE" id="PS50110"/>
    </source>
</evidence>
<dbReference type="InterPro" id="IPR029016">
    <property type="entry name" value="GAF-like_dom_sf"/>
</dbReference>
<dbReference type="GO" id="GO:0000155">
    <property type="term" value="F:phosphorelay sensor kinase activity"/>
    <property type="evidence" value="ECO:0007669"/>
    <property type="project" value="InterPro"/>
</dbReference>
<dbReference type="CDD" id="cd06225">
    <property type="entry name" value="HAMP"/>
    <property type="match status" value="8"/>
</dbReference>
<evidence type="ECO:0000256" key="8">
    <source>
        <dbReference type="ARBA" id="ARBA00022777"/>
    </source>
</evidence>
<feature type="domain" description="HAMP" evidence="16">
    <location>
        <begin position="776"/>
        <end position="828"/>
    </location>
</feature>
<dbReference type="InterPro" id="IPR011006">
    <property type="entry name" value="CheY-like_superfamily"/>
</dbReference>
<keyword evidence="6" id="KW-0808">Transferase</keyword>
<evidence type="ECO:0000256" key="12">
    <source>
        <dbReference type="PROSITE-ProRule" id="PRU00169"/>
    </source>
</evidence>
<dbReference type="Pfam" id="PF00512">
    <property type="entry name" value="HisKA"/>
    <property type="match status" value="1"/>
</dbReference>
<dbReference type="Pfam" id="PF13185">
    <property type="entry name" value="GAF_2"/>
    <property type="match status" value="1"/>
</dbReference>
<dbReference type="SMART" id="SM00388">
    <property type="entry name" value="HisKA"/>
    <property type="match status" value="1"/>
</dbReference>
<keyword evidence="9" id="KW-1133">Transmembrane helix</keyword>
<dbReference type="Pfam" id="PF02518">
    <property type="entry name" value="HATPase_c"/>
    <property type="match status" value="1"/>
</dbReference>
<keyword evidence="8 17" id="KW-0418">Kinase</keyword>
<feature type="domain" description="HAMP" evidence="16">
    <location>
        <begin position="127"/>
        <end position="184"/>
    </location>
</feature>
<dbReference type="Pfam" id="PF18947">
    <property type="entry name" value="HAMP_2"/>
    <property type="match status" value="2"/>
</dbReference>
<dbReference type="Gene3D" id="1.10.287.130">
    <property type="match status" value="1"/>
</dbReference>
<evidence type="ECO:0000256" key="10">
    <source>
        <dbReference type="ARBA" id="ARBA00023012"/>
    </source>
</evidence>
<dbReference type="InterPro" id="IPR001789">
    <property type="entry name" value="Sig_transdc_resp-reg_receiver"/>
</dbReference>
<dbReference type="SMART" id="SM00387">
    <property type="entry name" value="HATPase_c"/>
    <property type="match status" value="1"/>
</dbReference>
<feature type="domain" description="Histidine kinase" evidence="14">
    <location>
        <begin position="1072"/>
        <end position="1305"/>
    </location>
</feature>
<keyword evidence="10" id="KW-0902">Two-component regulatory system</keyword>
<dbReference type="PROSITE" id="PS50110">
    <property type="entry name" value="RESPONSE_REGULATORY"/>
    <property type="match status" value="1"/>
</dbReference>
<evidence type="ECO:0000256" key="5">
    <source>
        <dbReference type="ARBA" id="ARBA00022553"/>
    </source>
</evidence>
<evidence type="ECO:0000256" key="6">
    <source>
        <dbReference type="ARBA" id="ARBA00022679"/>
    </source>
</evidence>
<dbReference type="Gene3D" id="3.40.50.2300">
    <property type="match status" value="1"/>
</dbReference>
<gene>
    <name evidence="17" type="ORF">GA0070614_3515</name>
</gene>
<dbReference type="SMART" id="SM00065">
    <property type="entry name" value="GAF"/>
    <property type="match status" value="1"/>
</dbReference>
<keyword evidence="18" id="KW-1185">Reference proteome</keyword>
<dbReference type="SUPFAM" id="SSF52172">
    <property type="entry name" value="CheY-like"/>
    <property type="match status" value="1"/>
</dbReference>
<evidence type="ECO:0000313" key="17">
    <source>
        <dbReference type="EMBL" id="SCG62547.1"/>
    </source>
</evidence>
<accession>A0A1C5IW07</accession>
<evidence type="ECO:0000259" key="16">
    <source>
        <dbReference type="PROSITE" id="PS50885"/>
    </source>
</evidence>
<dbReference type="EC" id="2.7.13.3" evidence="4"/>
<dbReference type="Pfam" id="PF00072">
    <property type="entry name" value="Response_reg"/>
    <property type="match status" value="1"/>
</dbReference>
<proteinExistence type="inferred from homology"/>
<dbReference type="CDD" id="cd16922">
    <property type="entry name" value="HATPase_EvgS-ArcB-TorS-like"/>
    <property type="match status" value="1"/>
</dbReference>
<dbReference type="Gene3D" id="3.30.565.10">
    <property type="entry name" value="Histidine kinase-like ATPase, C-terminal domain"/>
    <property type="match status" value="1"/>
</dbReference>
<dbReference type="Proteomes" id="UP000198215">
    <property type="component" value="Chromosome I"/>
</dbReference>
<evidence type="ECO:0000256" key="7">
    <source>
        <dbReference type="ARBA" id="ARBA00022692"/>
    </source>
</evidence>
<dbReference type="PANTHER" id="PTHR45339:SF1">
    <property type="entry name" value="HYBRID SIGNAL TRANSDUCTION HISTIDINE KINASE J"/>
    <property type="match status" value="1"/>
</dbReference>
<dbReference type="InterPro" id="IPR003594">
    <property type="entry name" value="HATPase_dom"/>
</dbReference>
<dbReference type="SMART" id="SM00448">
    <property type="entry name" value="REC"/>
    <property type="match status" value="1"/>
</dbReference>
<feature type="domain" description="HAMP" evidence="16">
    <location>
        <begin position="500"/>
        <end position="552"/>
    </location>
</feature>
<dbReference type="PROSITE" id="PS50109">
    <property type="entry name" value="HIS_KIN"/>
    <property type="match status" value="1"/>
</dbReference>
<evidence type="ECO:0000256" key="13">
    <source>
        <dbReference type="SAM" id="Coils"/>
    </source>
</evidence>
<dbReference type="InterPro" id="IPR003661">
    <property type="entry name" value="HisK_dim/P_dom"/>
</dbReference>
<feature type="domain" description="HAMP" evidence="16">
    <location>
        <begin position="224"/>
        <end position="276"/>
    </location>
</feature>
<dbReference type="InterPro" id="IPR036890">
    <property type="entry name" value="HATPase_C_sf"/>
</dbReference>
<evidence type="ECO:0000256" key="3">
    <source>
        <dbReference type="ARBA" id="ARBA00006402"/>
    </source>
</evidence>
<feature type="domain" description="HAMP" evidence="16">
    <location>
        <begin position="684"/>
        <end position="736"/>
    </location>
</feature>
<dbReference type="FunFam" id="1.20.120.1530:FF:000002">
    <property type="entry name" value="Two-component osmosensing histidine kinase"/>
    <property type="match status" value="5"/>
</dbReference>
<dbReference type="SUPFAM" id="SSF55874">
    <property type="entry name" value="ATPase domain of HSP90 chaperone/DNA topoisomerase II/histidine kinase"/>
    <property type="match status" value="1"/>
</dbReference>
<feature type="domain" description="HAMP" evidence="16">
    <location>
        <begin position="408"/>
        <end position="460"/>
    </location>
</feature>
<dbReference type="PRINTS" id="PR00344">
    <property type="entry name" value="BCTRLSENSOR"/>
</dbReference>
<keyword evidence="5 12" id="KW-0597">Phosphoprotein</keyword>
<dbReference type="GO" id="GO:0005886">
    <property type="term" value="C:plasma membrane"/>
    <property type="evidence" value="ECO:0007669"/>
    <property type="project" value="UniProtKB-SubCell"/>
</dbReference>
<name>A0A1C5IW07_9ACTN</name>
<keyword evidence="7" id="KW-0812">Transmembrane</keyword>
<feature type="domain" description="Response regulatory" evidence="15">
    <location>
        <begin position="1350"/>
        <end position="1467"/>
    </location>
</feature>
<dbReference type="SUPFAM" id="SSF58104">
    <property type="entry name" value="Methyl-accepting chemotaxis protein (MCP) signaling domain"/>
    <property type="match status" value="3"/>
</dbReference>
<dbReference type="EMBL" id="LT607753">
    <property type="protein sequence ID" value="SCG62547.1"/>
    <property type="molecule type" value="Genomic_DNA"/>
</dbReference>
<dbReference type="SMART" id="SM00304">
    <property type="entry name" value="HAMP"/>
    <property type="match status" value="9"/>
</dbReference>
<dbReference type="PANTHER" id="PTHR45339">
    <property type="entry name" value="HYBRID SIGNAL TRANSDUCTION HISTIDINE KINASE J"/>
    <property type="match status" value="1"/>
</dbReference>
<reference evidence="18" key="1">
    <citation type="submission" date="2016-06" db="EMBL/GenBank/DDBJ databases">
        <authorList>
            <person name="Varghese N."/>
            <person name="Submissions Spin"/>
        </authorList>
    </citation>
    <scope>NUCLEOTIDE SEQUENCE [LARGE SCALE GENOMIC DNA]</scope>
    <source>
        <strain evidence="18">DSM 45161</strain>
    </source>
</reference>
<dbReference type="Gene3D" id="3.30.450.40">
    <property type="match status" value="1"/>
</dbReference>
<evidence type="ECO:0000313" key="18">
    <source>
        <dbReference type="Proteomes" id="UP000198215"/>
    </source>
</evidence>
<evidence type="ECO:0000256" key="1">
    <source>
        <dbReference type="ARBA" id="ARBA00000085"/>
    </source>
</evidence>